<keyword evidence="2" id="KW-0472">Membrane</keyword>
<dbReference type="InterPro" id="IPR010982">
    <property type="entry name" value="Lambda_DNA-bd_dom_sf"/>
</dbReference>
<organism evidence="4 5">
    <name type="scientific">Victivallis vadensis</name>
    <dbReference type="NCBI Taxonomy" id="172901"/>
    <lineage>
        <taxon>Bacteria</taxon>
        <taxon>Pseudomonadati</taxon>
        <taxon>Lentisphaerota</taxon>
        <taxon>Lentisphaeria</taxon>
        <taxon>Victivallales</taxon>
        <taxon>Victivallaceae</taxon>
        <taxon>Victivallis</taxon>
    </lineage>
</organism>
<dbReference type="RefSeq" id="WP_165832832.1">
    <property type="nucleotide sequence ID" value="NZ_CABMMC010000114.1"/>
</dbReference>
<evidence type="ECO:0000256" key="1">
    <source>
        <dbReference type="SAM" id="MobiDB-lite"/>
    </source>
</evidence>
<feature type="region of interest" description="Disordered" evidence="1">
    <location>
        <begin position="1"/>
        <end position="31"/>
    </location>
</feature>
<keyword evidence="2" id="KW-0812">Transmembrane</keyword>
<sequence length="231" mass="25433">MENQEKDTLGLFGNEERHPEPEGELTGGRELAPAGIEEIREVPPDPHAAAEPAPGLRPQFSDVAGEESFGQYLKALRLRNNFTIDEIAEETKIRPDYLTALEAEDFGSLPQPVYVLGYVRKLCTLYHVDAKRADEITCGLRALLEYEIPEDISKSVIDHEISEENERKIRQLILIMVAAVVLVVLVLVAGGVLLLAGLRGASHPADSATAFNESRLIELQGTPKVDITELK</sequence>
<dbReference type="Gene3D" id="1.10.260.40">
    <property type="entry name" value="lambda repressor-like DNA-binding domains"/>
    <property type="match status" value="1"/>
</dbReference>
<evidence type="ECO:0000256" key="2">
    <source>
        <dbReference type="SAM" id="Phobius"/>
    </source>
</evidence>
<accession>A0A2U1B7B6</accession>
<name>A0A2U1B7B6_9BACT</name>
<evidence type="ECO:0000313" key="5">
    <source>
        <dbReference type="Proteomes" id="UP000245959"/>
    </source>
</evidence>
<evidence type="ECO:0000313" key="4">
    <source>
        <dbReference type="EMBL" id="PVY44511.1"/>
    </source>
</evidence>
<protein>
    <submittedName>
        <fullName evidence="3">Helix-turn-helix domain-containing protein</fullName>
    </submittedName>
    <submittedName>
        <fullName evidence="4">Helix-turn-helix protein</fullName>
    </submittedName>
</protein>
<feature type="compositionally biased region" description="Basic and acidic residues" evidence="1">
    <location>
        <begin position="1"/>
        <end position="21"/>
    </location>
</feature>
<evidence type="ECO:0000313" key="3">
    <source>
        <dbReference type="EMBL" id="NMD88433.1"/>
    </source>
</evidence>
<dbReference type="Proteomes" id="UP000576225">
    <property type="component" value="Unassembled WGS sequence"/>
</dbReference>
<dbReference type="EMBL" id="QEKH01000006">
    <property type="protein sequence ID" value="PVY44511.1"/>
    <property type="molecule type" value="Genomic_DNA"/>
</dbReference>
<dbReference type="Pfam" id="PF13413">
    <property type="entry name" value="HTH_25"/>
    <property type="match status" value="1"/>
</dbReference>
<dbReference type="InterPro" id="IPR050400">
    <property type="entry name" value="Bact_Cytoskel_RodZ"/>
</dbReference>
<dbReference type="PANTHER" id="PTHR34475">
    <property type="match status" value="1"/>
</dbReference>
<dbReference type="AlphaFoldDB" id="A0A2U1B7B6"/>
<dbReference type="GeneID" id="78294465"/>
<dbReference type="Proteomes" id="UP000245959">
    <property type="component" value="Unassembled WGS sequence"/>
</dbReference>
<keyword evidence="2" id="KW-1133">Transmembrane helix</keyword>
<feature type="transmembrane region" description="Helical" evidence="2">
    <location>
        <begin position="172"/>
        <end position="196"/>
    </location>
</feature>
<comment type="caution">
    <text evidence="4">The sequence shown here is derived from an EMBL/GenBank/DDBJ whole genome shotgun (WGS) entry which is preliminary data.</text>
</comment>
<dbReference type="SUPFAM" id="SSF47413">
    <property type="entry name" value="lambda repressor-like DNA-binding domains"/>
    <property type="match status" value="1"/>
</dbReference>
<proteinExistence type="predicted"/>
<reference evidence="4 5" key="1">
    <citation type="submission" date="2018-04" db="EMBL/GenBank/DDBJ databases">
        <title>Genomic Encyclopedia of Type Strains, Phase IV (KMG-IV): sequencing the most valuable type-strain genomes for metagenomic binning, comparative biology and taxonomic classification.</title>
        <authorList>
            <person name="Goeker M."/>
        </authorList>
    </citation>
    <scope>NUCLEOTIDE SEQUENCE [LARGE SCALE GENOMIC DNA]</scope>
    <source>
        <strain evidence="4 5">DSM 14823</strain>
    </source>
</reference>
<evidence type="ECO:0000313" key="6">
    <source>
        <dbReference type="Proteomes" id="UP000576225"/>
    </source>
</evidence>
<gene>
    <name evidence="4" type="ORF">C8D82_10628</name>
    <name evidence="3" type="ORF">HF882_17740</name>
</gene>
<dbReference type="GO" id="GO:0003677">
    <property type="term" value="F:DNA binding"/>
    <property type="evidence" value="ECO:0007669"/>
    <property type="project" value="InterPro"/>
</dbReference>
<reference evidence="3 6" key="2">
    <citation type="submission" date="2020-04" db="EMBL/GenBank/DDBJ databases">
        <authorList>
            <person name="Hitch T.C.A."/>
            <person name="Wylensek D."/>
            <person name="Clavel T."/>
        </authorList>
    </citation>
    <scope>NUCLEOTIDE SEQUENCE [LARGE SCALE GENOMIC DNA]</scope>
    <source>
        <strain evidence="3 6">COR2-253-APC-1A</strain>
    </source>
</reference>
<dbReference type="PANTHER" id="PTHR34475:SF1">
    <property type="entry name" value="CYTOSKELETON PROTEIN RODZ"/>
    <property type="match status" value="1"/>
</dbReference>
<dbReference type="EMBL" id="JABAEW010000046">
    <property type="protein sequence ID" value="NMD88433.1"/>
    <property type="molecule type" value="Genomic_DNA"/>
</dbReference>
<keyword evidence="5" id="KW-1185">Reference proteome</keyword>